<dbReference type="EMBL" id="JADOXO010000397">
    <property type="protein sequence ID" value="KAF9805239.1"/>
    <property type="molecule type" value="Genomic_DNA"/>
</dbReference>
<organism evidence="5 6">
    <name type="scientific">Rhodonia placenta</name>
    <dbReference type="NCBI Taxonomy" id="104341"/>
    <lineage>
        <taxon>Eukaryota</taxon>
        <taxon>Fungi</taxon>
        <taxon>Dikarya</taxon>
        <taxon>Basidiomycota</taxon>
        <taxon>Agaricomycotina</taxon>
        <taxon>Agaricomycetes</taxon>
        <taxon>Polyporales</taxon>
        <taxon>Adustoporiaceae</taxon>
        <taxon>Rhodonia</taxon>
    </lineage>
</organism>
<evidence type="ECO:0000256" key="1">
    <source>
        <dbReference type="SAM" id="MobiDB-lite"/>
    </source>
</evidence>
<dbReference type="PROSITE" id="PS51258">
    <property type="entry name" value="MHD1"/>
    <property type="match status" value="1"/>
</dbReference>
<feature type="region of interest" description="Disordered" evidence="1">
    <location>
        <begin position="270"/>
        <end position="302"/>
    </location>
</feature>
<dbReference type="InterPro" id="IPR052811">
    <property type="entry name" value="Glucose_resp_signaling"/>
</dbReference>
<proteinExistence type="predicted"/>
<dbReference type="PANTHER" id="PTHR47263">
    <property type="entry name" value="ADENYLATE CYCLASE ACTIVATION PROTEIN GIT1"/>
    <property type="match status" value="1"/>
</dbReference>
<reference evidence="5" key="1">
    <citation type="submission" date="2020-11" db="EMBL/GenBank/DDBJ databases">
        <authorList>
            <person name="Koelle M."/>
            <person name="Horta M.A.C."/>
            <person name="Nowrousian M."/>
            <person name="Ohm R.A."/>
            <person name="Benz P."/>
            <person name="Pilgard A."/>
        </authorList>
    </citation>
    <scope>NUCLEOTIDE SEQUENCE</scope>
    <source>
        <strain evidence="5">FPRL280</strain>
    </source>
</reference>
<dbReference type="InterPro" id="IPR010439">
    <property type="entry name" value="MUN_dom"/>
</dbReference>
<sequence length="1283" mass="146822">MSRRSYAGSMHERRISKDGGKGVRFPKDLLKVLEQKLQDIAMGKDAAYSDQLTRRTMAVFYGQVKDESFRRQMKENRKIEELILMFATNATNVLKKEPSLAGDGWKIELNKHIAYFVRLLRDCLRHLSHVSPELTARLDMYTEKLAPSQAPSDSGYDSSSTSRDRDSMISTKRTSQNLSDMQLVMIAARLFKIPESAVQKEVEDLSRFCTEKAALTDLKTCLKNINAGATFPGRREDFSSEAAWQYWRTLETSHLSQLMVVMVQVNPELAKSTGSEGSPTAANGRPGSMYSQMSSRPDSFYASGTSRHASISSRHSLVHTNSITSDDFGTIGEEVGDDDDIPVGHHFTFIPLNPRKYYKRLLEHCLVADLEAMLSPNVGDDDEVSLGILSSPHIELINECALRWRIGQPYRVACFLDLVRQFFERNEVPLECIPEALQNIQKVLHELELDKWPIQDRDYLAQIYGGLFSIFLSSLYHAMESVPNLKPSEIAPYVHILETVQESGLLEQYDVDVTARMNDVQEQVRSVAVRYYEQKRRELREAPGVNKALPHLLMTDEIEKVAKLLDKRFPEPILGQLDIVSLVLEVQIPHYITDLDDSRKHLFEDSMNGPTPDVPIQDIFALYRRTKILLGMYKAFCPNGEISFDLAGFFEPYVRQWLVNTDSKTTQWVQAHSSTRQFQPEGSEGHSSSIIDLFDSLRSPITFLEGLEWDDEYQEARFFTSLSKTISKAVEQYCRSVEELFMTEMFPRPTDYLQPQKSSAWLEKAKQLTTAGEKKIEPFTFQPESCVKLNNVEAARRLLDNMYTQMEADKKMEVLLNAPPVPEKTEHTDRFLFTVKIVIAEGLVPLDSSPSSKLDTFVTLSDEQGNRLAKTRTIYETLNPRWDETFDMTVEKPLWLMVSVRDRALIGKHDTVGRAYICLDPRRYGDFLTHDQWMDLDTQGRILIRISMEGEKDDLQFFFGRAFRSLKRAESDMVRVFIDKVSPFIRQCLSRTVLKTLIKSSSGSIDYNRALGNVTALFGQALGTDKSEVQIPLPQSEKPRIRPEALSDVEIEQAIVPLFDYLDAILPTFNTYLSDSTKEMVMTRVWKEILNVIEGLLIPPLSDIASDMKPLSDKEVDIVFKWLKFLRDYFYAGGEGPVPQESLQNQKYRDVLSIRLYYDWHTDALMEECVRMMQQSLRASPAVKKRAKSVYQQRNLGTIKNRKKEKQQDKEVNNGETILRILRMRPNTSDFIAQQLHAMTSMQAEREAREQDLQRRKLQRPRQAQQSVSAIPPVPPLPPKTAA</sequence>
<protein>
    <submittedName>
        <fullName evidence="5">Uncharacterized protein</fullName>
    </submittedName>
</protein>
<evidence type="ECO:0000259" key="3">
    <source>
        <dbReference type="PROSITE" id="PS51258"/>
    </source>
</evidence>
<feature type="compositionally biased region" description="Low complexity" evidence="1">
    <location>
        <begin position="148"/>
        <end position="161"/>
    </location>
</feature>
<feature type="domain" description="MHD1" evidence="3">
    <location>
        <begin position="620"/>
        <end position="737"/>
    </location>
</feature>
<reference evidence="5" key="2">
    <citation type="journal article" name="Front. Microbiol.">
        <title>Degradative Capacity of Two Strains of Rhodonia placenta: From Phenotype to Genotype.</title>
        <authorList>
            <person name="Kolle M."/>
            <person name="Horta M.A.C."/>
            <person name="Nowrousian M."/>
            <person name="Ohm R.A."/>
            <person name="Benz J.P."/>
            <person name="Pilgard A."/>
        </authorList>
    </citation>
    <scope>NUCLEOTIDE SEQUENCE</scope>
    <source>
        <strain evidence="5">FPRL280</strain>
    </source>
</reference>
<evidence type="ECO:0000259" key="2">
    <source>
        <dbReference type="PROSITE" id="PS50004"/>
    </source>
</evidence>
<feature type="region of interest" description="Disordered" evidence="1">
    <location>
        <begin position="1"/>
        <end position="20"/>
    </location>
</feature>
<dbReference type="PROSITE" id="PS50004">
    <property type="entry name" value="C2"/>
    <property type="match status" value="1"/>
</dbReference>
<dbReference type="Gene3D" id="1.20.58.1100">
    <property type="match status" value="1"/>
</dbReference>
<dbReference type="SUPFAM" id="SSF49562">
    <property type="entry name" value="C2 domain (Calcium/lipid-binding domain, CaLB)"/>
    <property type="match status" value="1"/>
</dbReference>
<accession>A0A8H7TY59</accession>
<evidence type="ECO:0000313" key="6">
    <source>
        <dbReference type="Proteomes" id="UP000639403"/>
    </source>
</evidence>
<dbReference type="SMART" id="SM00239">
    <property type="entry name" value="C2"/>
    <property type="match status" value="1"/>
</dbReference>
<dbReference type="InterPro" id="IPR035892">
    <property type="entry name" value="C2_domain_sf"/>
</dbReference>
<feature type="compositionally biased region" description="Polar residues" evidence="1">
    <location>
        <begin position="272"/>
        <end position="281"/>
    </location>
</feature>
<feature type="region of interest" description="Disordered" evidence="1">
    <location>
        <begin position="1241"/>
        <end position="1283"/>
    </location>
</feature>
<comment type="caution">
    <text evidence="5">The sequence shown here is derived from an EMBL/GenBank/DDBJ whole genome shotgun (WGS) entry which is preliminary data.</text>
</comment>
<evidence type="ECO:0000313" key="5">
    <source>
        <dbReference type="EMBL" id="KAF9805239.1"/>
    </source>
</evidence>
<dbReference type="InterPro" id="IPR000008">
    <property type="entry name" value="C2_dom"/>
</dbReference>
<feature type="domain" description="C2" evidence="2">
    <location>
        <begin position="810"/>
        <end position="934"/>
    </location>
</feature>
<evidence type="ECO:0000259" key="4">
    <source>
        <dbReference type="PROSITE" id="PS51259"/>
    </source>
</evidence>
<dbReference type="PANTHER" id="PTHR47263:SF1">
    <property type="entry name" value="C2 DOMAIN PROTEIN (AFU_ORTHOLOGUE AFUA_7G02350)"/>
    <property type="match status" value="1"/>
</dbReference>
<dbReference type="Pfam" id="PF06292">
    <property type="entry name" value="MUN"/>
    <property type="match status" value="1"/>
</dbReference>
<dbReference type="Pfam" id="PF00168">
    <property type="entry name" value="C2"/>
    <property type="match status" value="1"/>
</dbReference>
<gene>
    <name evidence="5" type="ORF">IEO21_09129</name>
</gene>
<dbReference type="CDD" id="cd04043">
    <property type="entry name" value="C2_Munc13_fungal"/>
    <property type="match status" value="1"/>
</dbReference>
<feature type="region of interest" description="Disordered" evidence="1">
    <location>
        <begin position="146"/>
        <end position="173"/>
    </location>
</feature>
<name>A0A8H7TY59_9APHY</name>
<dbReference type="PROSITE" id="PS51259">
    <property type="entry name" value="MHD2"/>
    <property type="match status" value="1"/>
</dbReference>
<feature type="compositionally biased region" description="Pro residues" evidence="1">
    <location>
        <begin position="1272"/>
        <end position="1283"/>
    </location>
</feature>
<feature type="compositionally biased region" description="Polar residues" evidence="1">
    <location>
        <begin position="289"/>
        <end position="302"/>
    </location>
</feature>
<feature type="compositionally biased region" description="Basic and acidic residues" evidence="1">
    <location>
        <begin position="1244"/>
        <end position="1255"/>
    </location>
</feature>
<dbReference type="InterPro" id="IPR014772">
    <property type="entry name" value="Munc13_dom-2"/>
</dbReference>
<feature type="compositionally biased region" description="Basic and acidic residues" evidence="1">
    <location>
        <begin position="10"/>
        <end position="20"/>
    </location>
</feature>
<feature type="domain" description="MHD2" evidence="4">
    <location>
        <begin position="1052"/>
        <end position="1169"/>
    </location>
</feature>
<dbReference type="Proteomes" id="UP000639403">
    <property type="component" value="Unassembled WGS sequence"/>
</dbReference>
<dbReference type="Gene3D" id="1.10.357.50">
    <property type="match status" value="1"/>
</dbReference>
<dbReference type="InterPro" id="IPR014770">
    <property type="entry name" value="Munc13_1"/>
</dbReference>